<proteinExistence type="predicted"/>
<keyword evidence="2" id="KW-1185">Reference proteome</keyword>
<evidence type="ECO:0000313" key="2">
    <source>
        <dbReference type="Proteomes" id="UP000593564"/>
    </source>
</evidence>
<reference evidence="2" key="1">
    <citation type="journal article" date="2020" name="Nat. Commun.">
        <title>Genome assembly of wild tea tree DASZ reveals pedigree and selection history of tea varieties.</title>
        <authorList>
            <person name="Zhang W."/>
            <person name="Zhang Y."/>
            <person name="Qiu H."/>
            <person name="Guo Y."/>
            <person name="Wan H."/>
            <person name="Zhang X."/>
            <person name="Scossa F."/>
            <person name="Alseekh S."/>
            <person name="Zhang Q."/>
            <person name="Wang P."/>
            <person name="Xu L."/>
            <person name="Schmidt M.H."/>
            <person name="Jia X."/>
            <person name="Li D."/>
            <person name="Zhu A."/>
            <person name="Guo F."/>
            <person name="Chen W."/>
            <person name="Ni D."/>
            <person name="Usadel B."/>
            <person name="Fernie A.R."/>
            <person name="Wen W."/>
        </authorList>
    </citation>
    <scope>NUCLEOTIDE SEQUENCE [LARGE SCALE GENOMIC DNA]</scope>
    <source>
        <strain evidence="2">cv. G240</strain>
    </source>
</reference>
<organism evidence="1 2">
    <name type="scientific">Camellia sinensis</name>
    <name type="common">Tea plant</name>
    <name type="synonym">Thea sinensis</name>
    <dbReference type="NCBI Taxonomy" id="4442"/>
    <lineage>
        <taxon>Eukaryota</taxon>
        <taxon>Viridiplantae</taxon>
        <taxon>Streptophyta</taxon>
        <taxon>Embryophyta</taxon>
        <taxon>Tracheophyta</taxon>
        <taxon>Spermatophyta</taxon>
        <taxon>Magnoliopsida</taxon>
        <taxon>eudicotyledons</taxon>
        <taxon>Gunneridae</taxon>
        <taxon>Pentapetalae</taxon>
        <taxon>asterids</taxon>
        <taxon>Ericales</taxon>
        <taxon>Theaceae</taxon>
        <taxon>Camellia</taxon>
    </lineage>
</organism>
<comment type="caution">
    <text evidence="1">The sequence shown here is derived from an EMBL/GenBank/DDBJ whole genome shotgun (WGS) entry which is preliminary data.</text>
</comment>
<accession>A0A7J7I0Q9</accession>
<dbReference type="PANTHER" id="PTHR32370">
    <property type="entry name" value="OS12G0117600 PROTEIN"/>
    <property type="match status" value="1"/>
</dbReference>
<name>A0A7J7I0Q9_CAMSI</name>
<dbReference type="EMBL" id="JACBKZ010000002">
    <property type="protein sequence ID" value="KAF5958325.1"/>
    <property type="molecule type" value="Genomic_DNA"/>
</dbReference>
<gene>
    <name evidence="1" type="ORF">HYC85_005550</name>
</gene>
<dbReference type="InterPro" id="IPR043454">
    <property type="entry name" value="NPH3/RPT2-like"/>
</dbReference>
<reference evidence="1 2" key="2">
    <citation type="submission" date="2020-07" db="EMBL/GenBank/DDBJ databases">
        <title>Genome assembly of wild tea tree DASZ reveals pedigree and selection history of tea varieties.</title>
        <authorList>
            <person name="Zhang W."/>
        </authorList>
    </citation>
    <scope>NUCLEOTIDE SEQUENCE [LARGE SCALE GENOMIC DNA]</scope>
    <source>
        <strain evidence="2">cv. G240</strain>
        <tissue evidence="1">Leaf</tissue>
    </source>
</reference>
<sequence length="221" mass="25445">MSHIHNFISGFYTDRSRFNSFLFFSSDLQRSPRSSERSFARATFTNLFSIKRELFFGRFRGIWACSFGGFWSGSSSWIRHRRCGFNIVQDNSEVKTKLEEAHKGRFDSGVDSLATELATDIVVNVGDVIFYLHKFYYGMMVTLNAYNVVATRCALEYLEMYKIVEKGNLITRSNIFRSWKDSIIILQTTKSLLPWTKELKVVSHCLDSIASKGSIETSKVE</sequence>
<dbReference type="AlphaFoldDB" id="A0A7J7I0Q9"/>
<dbReference type="Proteomes" id="UP000593564">
    <property type="component" value="Unassembled WGS sequence"/>
</dbReference>
<protein>
    <submittedName>
        <fullName evidence="1">Uncharacterized protein</fullName>
    </submittedName>
</protein>
<evidence type="ECO:0000313" key="1">
    <source>
        <dbReference type="EMBL" id="KAF5958325.1"/>
    </source>
</evidence>